<dbReference type="EMBL" id="JAUTXT010000019">
    <property type="protein sequence ID" value="KAK3674481.1"/>
    <property type="molecule type" value="Genomic_DNA"/>
</dbReference>
<dbReference type="Pfam" id="PF00618">
    <property type="entry name" value="RasGEF_N"/>
    <property type="match status" value="1"/>
</dbReference>
<dbReference type="PANTHER" id="PTHR23113:SF363">
    <property type="entry name" value="PROTEIN SON OF SEVENLESS"/>
    <property type="match status" value="1"/>
</dbReference>
<feature type="region of interest" description="Disordered" evidence="3">
    <location>
        <begin position="93"/>
        <end position="140"/>
    </location>
</feature>
<evidence type="ECO:0000313" key="6">
    <source>
        <dbReference type="EMBL" id="KAK3674481.1"/>
    </source>
</evidence>
<dbReference type="InterPro" id="IPR023578">
    <property type="entry name" value="Ras_GEF_dom_sf"/>
</dbReference>
<sequence>MDRSAVARRMRYDAQPLPQPPTRTPTQITREKRTTQQERARRPTSGKIKTAKDSSEIIRVPRRTEPLRREYGSEEDPNARHFTIANVGAGGTLYLKPSRMPQQQSFPSAPATPPQTSYGDDGKNDWSAEYQSDTSGQWTPRLRAQGTYDYAIPVPPLSMANTAQKRRPRSHSFSTVSERERLRSPTNENADFHLLVNGRDAGSGRPKSSVDLSGGFLDLHIPHYKLGTPRFSDRGTAYLHSSVYTNTTGGTDDMRSSIISRLEYDKLFPAPPGRTHSSPVYQRSDSAARLHPSTAYSGTPTRMTPTLPTQIPQLGKFDTSIFDRVESGANDPTIVRYNAQGRIAAATPARLIAQITSPVFLDYELLSDFFLTFRSFMPCRDLLEYLLTRLQWALDKDTDAGRIVRVRTFVALRHWILNYFADDFVLDVMFRQRFCDLVNGIAQNLLRREDRGGSDINIIGELKKCWRRTCAMYWPSEDALENSPEAEIVAGGPPSSRAFPPSPTSTTLPLKPKPSRADFRRVSVPVQIPAEVPVEEPTSRINGMQTPILGSLSTIRTASIPASPMSEVSLQVLSCSVPFLRHMRPALTGHPSRNARPVGPHRHPPVSKTNPRPSNQHKRSGSFSDALRDERAPLASSKVESVDVRAMATMTFTGGLVRGLLLQPSPAKVELLIPISPDLDAHGNRIGPMNDDYFHDRGAQNLGVKRLVGDVRRALSSRHRNGSPPHSNGSSHRSTNSSSSRTSAPMAQQDKAASSSAWQQLRGPPRVDILAERIGRSYEDAFQEVNLPTPAHQQVQQSPVQFPDRQSGIAPDDRELEGPRPRFDRWNSRISNGSQSILIMDDTGTTGSPQIGGTIPSVSSWSSDMAPPALFRSTTDALNDPQQNAQVDHAVRQSASYPPDAARQSSDVHMHDLLVVPESWAADSAALSPTTRMQARKSSGVHSPTFDVSPPHQLRRRPGGDLKAADHVHELEPPPREPTDSFSMRSGPSSGVPSHELSGTHFSGQDFASWKMPTMPPNKQKDPVSLMSLEPHMRPSFEAEVSKLAKLPEKRVNGGVEDTLRRLEGQNASLRNSTVPGAEAKATQSQPEKQKPAALRFTDASQAISDSTSPIEGGLLSPKTPRTETQGASIYHLSGTDAPDGFLSMSGDSTNGYDQVPKHDLGAPVLTKPNVGRFYVPDVESMQDVPKAIDIKQVQLANPQIVDEIKKGHAKSGSAPKSAASGGSFLLDDNESLSDISTEIADQSGEEDNLAVRSFFFDDTMDEEDELPQIPQAPPTPPSTVGAAREHSPERGASGDLVVPKNNAAARALKEAQSAPKLFSPNLDSYRLPQHQPMVSAASQMELRRVHTAPGNLPATHMPFILAFESEVVAEQLTIIEKDALDEVDWKDLISLNWAQSPPNVRNWVEYLKSDHSTGVDIVVSRFNLVVKWVVSEIVLTTTPSERARAVTKYIHIATHCHRFRNYASMYQITLALLSADLARLQTTWSLVAPAEKQKLERLEHLCQPVRNFNALRAEMEASSAEKGCIPFIGLYTHDLMFNAQKPARINPPPTSQQQQQGTGNEALINFERYQTSATIVKSLLRLIEASSKYIFHPHPEVLSRCLWLAALEDGEITRRSKGLEQ</sequence>
<dbReference type="SMART" id="SM00147">
    <property type="entry name" value="RasGEF"/>
    <property type="match status" value="1"/>
</dbReference>
<feature type="region of interest" description="Disordered" evidence="3">
    <location>
        <begin position="159"/>
        <end position="184"/>
    </location>
</feature>
<protein>
    <submittedName>
        <fullName evidence="6">Guanine nucleotide exchange factor lte1</fullName>
    </submittedName>
</protein>
<dbReference type="GeneID" id="89966721"/>
<proteinExistence type="predicted"/>
<feature type="compositionally biased region" description="Polar residues" evidence="3">
    <location>
        <begin position="927"/>
        <end position="942"/>
    </location>
</feature>
<dbReference type="Gene3D" id="1.10.840.10">
    <property type="entry name" value="Ras guanine-nucleotide exchange factors catalytic domain"/>
    <property type="match status" value="1"/>
</dbReference>
<feature type="compositionally biased region" description="Low complexity" evidence="3">
    <location>
        <begin position="726"/>
        <end position="743"/>
    </location>
</feature>
<dbReference type="RefSeq" id="XP_064690374.1">
    <property type="nucleotide sequence ID" value="XM_064842166.1"/>
</dbReference>
<dbReference type="InterPro" id="IPR008937">
    <property type="entry name" value="Ras-like_GEF"/>
</dbReference>
<feature type="domain" description="N-terminal Ras-GEF" evidence="5">
    <location>
        <begin position="339"/>
        <end position="463"/>
    </location>
</feature>
<dbReference type="PROSITE" id="PS50212">
    <property type="entry name" value="RASGEF_NTER"/>
    <property type="match status" value="1"/>
</dbReference>
<feature type="compositionally biased region" description="Polar residues" evidence="3">
    <location>
        <begin position="980"/>
        <end position="992"/>
    </location>
</feature>
<dbReference type="InterPro" id="IPR036964">
    <property type="entry name" value="RASGEF_cat_dom_sf"/>
</dbReference>
<feature type="region of interest" description="Disordered" evidence="3">
    <location>
        <begin position="881"/>
        <end position="905"/>
    </location>
</feature>
<evidence type="ECO:0000313" key="7">
    <source>
        <dbReference type="Proteomes" id="UP001274830"/>
    </source>
</evidence>
<evidence type="ECO:0000256" key="2">
    <source>
        <dbReference type="PROSITE-ProRule" id="PRU00168"/>
    </source>
</evidence>
<feature type="region of interest" description="Disordered" evidence="3">
    <location>
        <begin position="1263"/>
        <end position="1297"/>
    </location>
</feature>
<evidence type="ECO:0000259" key="5">
    <source>
        <dbReference type="PROSITE" id="PS50212"/>
    </source>
</evidence>
<feature type="region of interest" description="Disordered" evidence="3">
    <location>
        <begin position="1"/>
        <end position="76"/>
    </location>
</feature>
<dbReference type="Gene3D" id="1.20.870.10">
    <property type="entry name" value="Son of sevenless (SoS) protein Chain: S domain 1"/>
    <property type="match status" value="1"/>
</dbReference>
<dbReference type="CDD" id="cd06224">
    <property type="entry name" value="REM"/>
    <property type="match status" value="1"/>
</dbReference>
<dbReference type="Pfam" id="PF00617">
    <property type="entry name" value="RasGEF"/>
    <property type="match status" value="1"/>
</dbReference>
<reference evidence="6" key="1">
    <citation type="submission" date="2023-07" db="EMBL/GenBank/DDBJ databases">
        <title>Black Yeasts Isolated from many extreme environments.</title>
        <authorList>
            <person name="Coleine C."/>
            <person name="Stajich J.E."/>
            <person name="Selbmann L."/>
        </authorList>
    </citation>
    <scope>NUCLEOTIDE SEQUENCE</scope>
    <source>
        <strain evidence="6">CCFEE 5485</strain>
    </source>
</reference>
<name>A0AAE0WMH5_9PEZI</name>
<feature type="compositionally biased region" description="Basic and acidic residues" evidence="3">
    <location>
        <begin position="958"/>
        <end position="979"/>
    </location>
</feature>
<dbReference type="PROSITE" id="PS50009">
    <property type="entry name" value="RASGEF_CAT"/>
    <property type="match status" value="1"/>
</dbReference>
<accession>A0AAE0WMH5</accession>
<evidence type="ECO:0000256" key="3">
    <source>
        <dbReference type="SAM" id="MobiDB-lite"/>
    </source>
</evidence>
<keyword evidence="7" id="KW-1185">Reference proteome</keyword>
<organism evidence="6 7">
    <name type="scientific">Recurvomyces mirabilis</name>
    <dbReference type="NCBI Taxonomy" id="574656"/>
    <lineage>
        <taxon>Eukaryota</taxon>
        <taxon>Fungi</taxon>
        <taxon>Dikarya</taxon>
        <taxon>Ascomycota</taxon>
        <taxon>Pezizomycotina</taxon>
        <taxon>Dothideomycetes</taxon>
        <taxon>Dothideomycetidae</taxon>
        <taxon>Mycosphaerellales</taxon>
        <taxon>Teratosphaeriaceae</taxon>
        <taxon>Recurvomyces</taxon>
    </lineage>
</organism>
<gene>
    <name evidence="6" type="primary">LTE1</name>
    <name evidence="6" type="ORF">LTR78_005567</name>
</gene>
<feature type="region of interest" description="Disordered" evidence="3">
    <location>
        <begin position="927"/>
        <end position="1002"/>
    </location>
</feature>
<feature type="compositionally biased region" description="Polar residues" evidence="3">
    <location>
        <begin position="129"/>
        <end position="138"/>
    </location>
</feature>
<feature type="compositionally biased region" description="Polar residues" evidence="3">
    <location>
        <begin position="1066"/>
        <end position="1075"/>
    </location>
</feature>
<dbReference type="InterPro" id="IPR001895">
    <property type="entry name" value="RASGEF_cat_dom"/>
</dbReference>
<feature type="compositionally biased region" description="Basic and acidic residues" evidence="3">
    <location>
        <begin position="811"/>
        <end position="827"/>
    </location>
</feature>
<dbReference type="GO" id="GO:0005085">
    <property type="term" value="F:guanyl-nucleotide exchange factor activity"/>
    <property type="evidence" value="ECO:0007669"/>
    <property type="project" value="UniProtKB-KW"/>
</dbReference>
<dbReference type="SMART" id="SM00229">
    <property type="entry name" value="RasGEFN"/>
    <property type="match status" value="1"/>
</dbReference>
<feature type="compositionally biased region" description="Basic and acidic residues" evidence="3">
    <location>
        <begin position="62"/>
        <end position="72"/>
    </location>
</feature>
<evidence type="ECO:0000256" key="1">
    <source>
        <dbReference type="ARBA" id="ARBA00022658"/>
    </source>
</evidence>
<comment type="caution">
    <text evidence="6">The sequence shown here is derived from an EMBL/GenBank/DDBJ whole genome shotgun (WGS) entry which is preliminary data.</text>
</comment>
<feature type="region of interest" description="Disordered" evidence="3">
    <location>
        <begin position="585"/>
        <end position="640"/>
    </location>
</feature>
<dbReference type="PANTHER" id="PTHR23113">
    <property type="entry name" value="GUANINE NUCLEOTIDE EXCHANGE FACTOR"/>
    <property type="match status" value="1"/>
</dbReference>
<dbReference type="GO" id="GO:0005886">
    <property type="term" value="C:plasma membrane"/>
    <property type="evidence" value="ECO:0007669"/>
    <property type="project" value="TreeGrafter"/>
</dbReference>
<dbReference type="Proteomes" id="UP001274830">
    <property type="component" value="Unassembled WGS sequence"/>
</dbReference>
<feature type="compositionally biased region" description="Low complexity" evidence="3">
    <location>
        <begin position="1211"/>
        <end position="1224"/>
    </location>
</feature>
<feature type="region of interest" description="Disordered" evidence="3">
    <location>
        <begin position="790"/>
        <end position="828"/>
    </location>
</feature>
<feature type="compositionally biased region" description="Polar residues" evidence="3">
    <location>
        <begin position="791"/>
        <end position="800"/>
    </location>
</feature>
<feature type="region of interest" description="Disordered" evidence="3">
    <location>
        <begin position="1207"/>
        <end position="1226"/>
    </location>
</feature>
<feature type="region of interest" description="Disordered" evidence="3">
    <location>
        <begin position="1063"/>
        <end position="1123"/>
    </location>
</feature>
<feature type="region of interest" description="Disordered" evidence="3">
    <location>
        <begin position="491"/>
        <end position="516"/>
    </location>
</feature>
<dbReference type="GO" id="GO:0007265">
    <property type="term" value="P:Ras protein signal transduction"/>
    <property type="evidence" value="ECO:0007669"/>
    <property type="project" value="TreeGrafter"/>
</dbReference>
<evidence type="ECO:0000259" key="4">
    <source>
        <dbReference type="PROSITE" id="PS50009"/>
    </source>
</evidence>
<feature type="compositionally biased region" description="Basic and acidic residues" evidence="3">
    <location>
        <begin position="29"/>
        <end position="41"/>
    </location>
</feature>
<feature type="region of interest" description="Disordered" evidence="3">
    <location>
        <begin position="716"/>
        <end position="760"/>
    </location>
</feature>
<feature type="domain" description="Ras-GEF" evidence="4">
    <location>
        <begin position="1365"/>
        <end position="1617"/>
    </location>
</feature>
<dbReference type="SUPFAM" id="SSF48366">
    <property type="entry name" value="Ras GEF"/>
    <property type="match status" value="1"/>
</dbReference>
<keyword evidence="1 2" id="KW-0344">Guanine-nucleotide releasing factor</keyword>
<dbReference type="InterPro" id="IPR000651">
    <property type="entry name" value="Ras-like_Gua-exchang_fac_N"/>
</dbReference>
<feature type="compositionally biased region" description="Polar residues" evidence="3">
    <location>
        <begin position="1099"/>
        <end position="1110"/>
    </location>
</feature>